<name>A0ACB8LNH6_CITSI</name>
<gene>
    <name evidence="1" type="ORF">KPL71_013699</name>
</gene>
<dbReference type="EMBL" id="CM039173">
    <property type="protein sequence ID" value="KAH9774595.1"/>
    <property type="molecule type" value="Genomic_DNA"/>
</dbReference>
<reference evidence="2" key="1">
    <citation type="journal article" date="2023" name="Hortic. Res.">
        <title>A chromosome-level phased genome enabling allele-level studies in sweet orange: a case study on citrus Huanglongbing tolerance.</title>
        <authorList>
            <person name="Wu B."/>
            <person name="Yu Q."/>
            <person name="Deng Z."/>
            <person name="Duan Y."/>
            <person name="Luo F."/>
            <person name="Gmitter F. Jr."/>
        </authorList>
    </citation>
    <scope>NUCLEOTIDE SEQUENCE [LARGE SCALE GENOMIC DNA]</scope>
    <source>
        <strain evidence="2">cv. Valencia</strain>
    </source>
</reference>
<keyword evidence="2" id="KW-1185">Reference proteome</keyword>
<protein>
    <submittedName>
        <fullName evidence="1">Sister chromatid cohesion 1 protein 3</fullName>
    </submittedName>
</protein>
<evidence type="ECO:0000313" key="2">
    <source>
        <dbReference type="Proteomes" id="UP000829398"/>
    </source>
</evidence>
<organism evidence="1 2">
    <name type="scientific">Citrus sinensis</name>
    <name type="common">Sweet orange</name>
    <name type="synonym">Citrus aurantium var. sinensis</name>
    <dbReference type="NCBI Taxonomy" id="2711"/>
    <lineage>
        <taxon>Eukaryota</taxon>
        <taxon>Viridiplantae</taxon>
        <taxon>Streptophyta</taxon>
        <taxon>Embryophyta</taxon>
        <taxon>Tracheophyta</taxon>
        <taxon>Spermatophyta</taxon>
        <taxon>Magnoliopsida</taxon>
        <taxon>eudicotyledons</taxon>
        <taxon>Gunneridae</taxon>
        <taxon>Pentapetalae</taxon>
        <taxon>rosids</taxon>
        <taxon>malvids</taxon>
        <taxon>Sapindales</taxon>
        <taxon>Rutaceae</taxon>
        <taxon>Aurantioideae</taxon>
        <taxon>Citrus</taxon>
    </lineage>
</organism>
<dbReference type="Proteomes" id="UP000829398">
    <property type="component" value="Chromosome 4"/>
</dbReference>
<proteinExistence type="predicted"/>
<accession>A0ACB8LNH6</accession>
<evidence type="ECO:0000313" key="1">
    <source>
        <dbReference type="EMBL" id="KAH9774595.1"/>
    </source>
</evidence>
<sequence length="694" mass="76953">MFYSQTFLARKGPLGTVWCAAHLQHRLKKSHYTSTNIPSTVDRIMCPDVPIALRMSGHLLLGVVRIYSKKVDYLYHDCNVFLISLRKTFSTVSVNLPEDATHAPAHTVTLPQKFNLDSVDLDDHIFYDEYDNHSRSQEDITLTDQIPVGRDVYVAITFDEFQNHFDSYCSVVYSILRAPPSDADVGIQYPGPSNQTEVLNVTEDIQDPGASHQGELRTDTEGLQEPGPSNQTEVLGEMVELQEPGPSNQTEVLRETVNFEEPGLSNQTEVLHRSTDHTSPPKFPEVEVMRDTHHDFSAGDLSPLFLDVAKDRTEPIVSSHQFSNEKEIQTPALEDLLASGGQPLQFQQHTEPPASAFTPEVLGGSDTHVSCGYSSPALVIRSTPPEQQQNRRARKRIRLDKSLVLPNKVRKEQVFHEPLLTGSCVDICNIFKKDYISAKPHLVATAMEEGNSEPMIVDSPAPETEAIPEPSAAKSPHAAEDIQEPRVSESHASVPEIEMEIGQLRHDDSNIGNDYLPEFMPSPATVVHSPFTRDDQTHSSTKSFESESMPTGTHGSELETPRVLSEEWLGLETSGLSDIPELINSAEADDLSFLEADNNTPTGSQAHQGVESLSVRTRAVAQYLQRQSPITPSSEGSTDLSLNKILQGKKRKLCARMFFETLVLKSYGLVDVEQEQPYGDITLKLTPTLSKTDI</sequence>
<comment type="caution">
    <text evidence="1">The sequence shown here is derived from an EMBL/GenBank/DDBJ whole genome shotgun (WGS) entry which is preliminary data.</text>
</comment>